<name>A0A016WDQ9_9BILA</name>
<reference evidence="2" key="1">
    <citation type="journal article" date="2015" name="Nat. Genet.">
        <title>The genome and transcriptome of the zoonotic hookworm Ancylostoma ceylanicum identify infection-specific gene families.</title>
        <authorList>
            <person name="Schwarz E.M."/>
            <person name="Hu Y."/>
            <person name="Antoshechkin I."/>
            <person name="Miller M.M."/>
            <person name="Sternberg P.W."/>
            <person name="Aroian R.V."/>
        </authorList>
    </citation>
    <scope>NUCLEOTIDE SEQUENCE</scope>
    <source>
        <strain evidence="2">HY135</strain>
    </source>
</reference>
<evidence type="ECO:0000313" key="1">
    <source>
        <dbReference type="EMBL" id="EYC37741.1"/>
    </source>
</evidence>
<gene>
    <name evidence="1" type="primary">Acey_s0769.g2205</name>
    <name evidence="1" type="ORF">Y032_0769g2205</name>
</gene>
<comment type="caution">
    <text evidence="1">The sequence shown here is derived from an EMBL/GenBank/DDBJ whole genome shotgun (WGS) entry which is preliminary data.</text>
</comment>
<sequence>MRMLIFACRRYSARNQISQLRQPYFAICFMYNINVAFDVASTYFHKKANESLADFSQYFDVMRCTASEAGGANFSLRETGLVHRTDSCLQRRTTPL</sequence>
<proteinExistence type="predicted"/>
<dbReference type="EMBL" id="JARK01000369">
    <property type="protein sequence ID" value="EYC37741.1"/>
    <property type="molecule type" value="Genomic_DNA"/>
</dbReference>
<evidence type="ECO:0000313" key="2">
    <source>
        <dbReference type="Proteomes" id="UP000024635"/>
    </source>
</evidence>
<dbReference type="AlphaFoldDB" id="A0A016WDQ9"/>
<keyword evidence="2" id="KW-1185">Reference proteome</keyword>
<dbReference type="Proteomes" id="UP000024635">
    <property type="component" value="Unassembled WGS sequence"/>
</dbReference>
<protein>
    <submittedName>
        <fullName evidence="1">Uncharacterized protein</fullName>
    </submittedName>
</protein>
<accession>A0A016WDQ9</accession>
<organism evidence="1 2">
    <name type="scientific">Ancylostoma ceylanicum</name>
    <dbReference type="NCBI Taxonomy" id="53326"/>
    <lineage>
        <taxon>Eukaryota</taxon>
        <taxon>Metazoa</taxon>
        <taxon>Ecdysozoa</taxon>
        <taxon>Nematoda</taxon>
        <taxon>Chromadorea</taxon>
        <taxon>Rhabditida</taxon>
        <taxon>Rhabditina</taxon>
        <taxon>Rhabditomorpha</taxon>
        <taxon>Strongyloidea</taxon>
        <taxon>Ancylostomatidae</taxon>
        <taxon>Ancylostomatinae</taxon>
        <taxon>Ancylostoma</taxon>
    </lineage>
</organism>